<reference evidence="3 4" key="1">
    <citation type="submission" date="2015-03" db="EMBL/GenBank/DDBJ databases">
        <title>RNA-seq based gene annotation and comparative genomics of four Zymoseptoria species reveal species-specific pathogenicity related genes and transposable element activity.</title>
        <authorList>
            <person name="Grandaubert J."/>
            <person name="Bhattacharyya A."/>
            <person name="Stukenbrock E.H."/>
        </authorList>
    </citation>
    <scope>NUCLEOTIDE SEQUENCE [LARGE SCALE GENOMIC DNA]</scope>
    <source>
        <strain evidence="3 4">Zb18110</strain>
    </source>
</reference>
<evidence type="ECO:0000313" key="4">
    <source>
        <dbReference type="Proteomes" id="UP000033647"/>
    </source>
</evidence>
<accession>A0A0F4GTV3</accession>
<keyword evidence="4" id="KW-1185">Reference proteome</keyword>
<evidence type="ECO:0008006" key="5">
    <source>
        <dbReference type="Google" id="ProtNLM"/>
    </source>
</evidence>
<dbReference type="SUPFAM" id="SSF51735">
    <property type="entry name" value="NAD(P)-binding Rossmann-fold domains"/>
    <property type="match status" value="1"/>
</dbReference>
<dbReference type="PANTHER" id="PTHR43157:SF31">
    <property type="entry name" value="PHOSPHATIDYLINOSITOL-GLYCAN BIOSYNTHESIS CLASS F PROTEIN"/>
    <property type="match status" value="1"/>
</dbReference>
<feature type="transmembrane region" description="Helical" evidence="2">
    <location>
        <begin position="27"/>
        <end position="45"/>
    </location>
</feature>
<dbReference type="Gene3D" id="3.40.50.720">
    <property type="entry name" value="NAD(P)-binding Rossmann-like Domain"/>
    <property type="match status" value="1"/>
</dbReference>
<dbReference type="GO" id="GO:0016491">
    <property type="term" value="F:oxidoreductase activity"/>
    <property type="evidence" value="ECO:0007669"/>
    <property type="project" value="UniProtKB-KW"/>
</dbReference>
<evidence type="ECO:0000256" key="1">
    <source>
        <dbReference type="ARBA" id="ARBA00023002"/>
    </source>
</evidence>
<keyword evidence="2" id="KW-1133">Transmembrane helix</keyword>
<dbReference type="OrthoDB" id="191139at2759"/>
<dbReference type="STRING" id="1047168.A0A0F4GTV3"/>
<dbReference type="InterPro" id="IPR002347">
    <property type="entry name" value="SDR_fam"/>
</dbReference>
<dbReference type="Pfam" id="PF00106">
    <property type="entry name" value="adh_short"/>
    <property type="match status" value="1"/>
</dbReference>
<proteinExistence type="predicted"/>
<dbReference type="InterPro" id="IPR036291">
    <property type="entry name" value="NAD(P)-bd_dom_sf"/>
</dbReference>
<dbReference type="Proteomes" id="UP000033647">
    <property type="component" value="Unassembled WGS sequence"/>
</dbReference>
<dbReference type="AlphaFoldDB" id="A0A0F4GTV3"/>
<comment type="caution">
    <text evidence="3">The sequence shown here is derived from an EMBL/GenBank/DDBJ whole genome shotgun (WGS) entry which is preliminary data.</text>
</comment>
<evidence type="ECO:0000313" key="3">
    <source>
        <dbReference type="EMBL" id="KJX99630.1"/>
    </source>
</evidence>
<keyword evidence="2" id="KW-0472">Membrane</keyword>
<dbReference type="EMBL" id="LAFY01000346">
    <property type="protein sequence ID" value="KJX99630.1"/>
    <property type="molecule type" value="Genomic_DNA"/>
</dbReference>
<protein>
    <recommendedName>
        <fullName evidence="5">Short-chain dehydrogenase like protein</fullName>
    </recommendedName>
</protein>
<organism evidence="3 4">
    <name type="scientific">Zymoseptoria brevis</name>
    <dbReference type="NCBI Taxonomy" id="1047168"/>
    <lineage>
        <taxon>Eukaryota</taxon>
        <taxon>Fungi</taxon>
        <taxon>Dikarya</taxon>
        <taxon>Ascomycota</taxon>
        <taxon>Pezizomycotina</taxon>
        <taxon>Dothideomycetes</taxon>
        <taxon>Dothideomycetidae</taxon>
        <taxon>Mycosphaerellales</taxon>
        <taxon>Mycosphaerellaceae</taxon>
        <taxon>Zymoseptoria</taxon>
    </lineage>
</organism>
<sequence length="167" mass="18655">MSQRFDVNTKGTDLAQDLAPYITRKTLLITGVSSGGLGAFFARLWNRARSYKIRSINSKVEIRSLVLDLQSFDSVRAAAKEVIAQTEYIDVLVNNAGVVAPPYSKTIDGFESTFQTNHLSHFLFTNLIMEKLLAAPNPRVVIVSSDGYRLGHVRYNDCDFHVRLSQS</sequence>
<dbReference type="PANTHER" id="PTHR43157">
    <property type="entry name" value="PHOSPHATIDYLINOSITOL-GLYCAN BIOSYNTHESIS CLASS F PROTEIN-RELATED"/>
    <property type="match status" value="1"/>
</dbReference>
<keyword evidence="1" id="KW-0560">Oxidoreductase</keyword>
<keyword evidence="2" id="KW-0812">Transmembrane</keyword>
<evidence type="ECO:0000256" key="2">
    <source>
        <dbReference type="SAM" id="Phobius"/>
    </source>
</evidence>
<gene>
    <name evidence="3" type="ORF">TI39_contig354g00025</name>
</gene>
<name>A0A0F4GTV3_9PEZI</name>